<accession>A4BGN3</accession>
<evidence type="ECO:0000256" key="1">
    <source>
        <dbReference type="SAM" id="Phobius"/>
    </source>
</evidence>
<dbReference type="EMBL" id="AAOE01000017">
    <property type="protein sequence ID" value="EAR08681.1"/>
    <property type="molecule type" value="Genomic_DNA"/>
</dbReference>
<evidence type="ECO:0000313" key="3">
    <source>
        <dbReference type="Proteomes" id="UP000005953"/>
    </source>
</evidence>
<dbReference type="HOGENOM" id="CLU_3383451_0_0_6"/>
<comment type="caution">
    <text evidence="2">The sequence shown here is derived from an EMBL/GenBank/DDBJ whole genome shotgun (WGS) entry which is preliminary data.</text>
</comment>
<keyword evidence="3" id="KW-1185">Reference proteome</keyword>
<gene>
    <name evidence="2" type="ORF">MED297_14235</name>
</gene>
<protein>
    <submittedName>
        <fullName evidence="2">Uncharacterized protein</fullName>
    </submittedName>
</protein>
<keyword evidence="1" id="KW-0812">Transmembrane</keyword>
<proteinExistence type="predicted"/>
<evidence type="ECO:0000313" key="2">
    <source>
        <dbReference type="EMBL" id="EAR08681.1"/>
    </source>
</evidence>
<dbReference type="Proteomes" id="UP000005953">
    <property type="component" value="Unassembled WGS sequence"/>
</dbReference>
<sequence>MYQMLDALAELLVRFTYPVLLGGLFLFQRLVPP</sequence>
<name>A4BGN3_9GAMM</name>
<organism evidence="2 3">
    <name type="scientific">Reinekea blandensis MED297</name>
    <dbReference type="NCBI Taxonomy" id="314283"/>
    <lineage>
        <taxon>Bacteria</taxon>
        <taxon>Pseudomonadati</taxon>
        <taxon>Pseudomonadota</taxon>
        <taxon>Gammaproteobacteria</taxon>
        <taxon>Oceanospirillales</taxon>
        <taxon>Saccharospirillaceae</taxon>
        <taxon>Reinekea</taxon>
    </lineage>
</organism>
<reference evidence="2 3" key="1">
    <citation type="submission" date="2006-02" db="EMBL/GenBank/DDBJ databases">
        <authorList>
            <person name="Pinhassi J."/>
            <person name="Pedros-Alio C."/>
            <person name="Ferriera S."/>
            <person name="Johnson J."/>
            <person name="Kravitz S."/>
            <person name="Halpern A."/>
            <person name="Remington K."/>
            <person name="Beeson K."/>
            <person name="Tran B."/>
            <person name="Rogers Y.-H."/>
            <person name="Friedman R."/>
            <person name="Venter J.C."/>
        </authorList>
    </citation>
    <scope>NUCLEOTIDE SEQUENCE [LARGE SCALE GENOMIC DNA]</scope>
    <source>
        <strain evidence="2 3">MED297</strain>
    </source>
</reference>
<keyword evidence="1" id="KW-0472">Membrane</keyword>
<keyword evidence="1" id="KW-1133">Transmembrane helix</keyword>
<dbReference type="AlphaFoldDB" id="A4BGN3"/>
<feature type="transmembrane region" description="Helical" evidence="1">
    <location>
        <begin position="12"/>
        <end position="31"/>
    </location>
</feature>